<proteinExistence type="predicted"/>
<sequence length="353" mass="38726">RIRVTGIDREDDGTWLDKFVGMGGVDSDGNTTDTCALVGTVQLTRYIDDDTYSALKAHFPELNIRQPEYTMIEFDDEVSDDANVSNLDNGTGYKYDNAYEVSGHISAILKQRHRVLAKVTKKATTRGVNMANVDTTVNNLDGEMTYYPLDDTDSNKYADGTAARLDGTEGDWMMYEPFFWSKGINDYLNGKHYSCYSSNGSDNMPSVPDADVLTLDDIKGTSGGYLSGRKIMSGKDTLSNSYSTDSTYSVCKVNVDGYKRVRFPSVPGTSLVGSIFTDDSGTVISSIVVPTLSNKFEAGMYLIADVPEGATALHFSILNTAEFDKVVLSNSDRIEDMEPEWVPNDEHLCAVVG</sequence>
<gene>
    <name evidence="1" type="ORF">F3D60_33175</name>
</gene>
<feature type="non-terminal residue" evidence="1">
    <location>
        <position position="1"/>
    </location>
</feature>
<feature type="non-terminal residue" evidence="1">
    <location>
        <position position="353"/>
    </location>
</feature>
<comment type="caution">
    <text evidence="1">The sequence shown here is derived from an EMBL/GenBank/DDBJ whole genome shotgun (WGS) entry which is preliminary data.</text>
</comment>
<protein>
    <submittedName>
        <fullName evidence="1">Uncharacterized protein</fullName>
    </submittedName>
</protein>
<organism evidence="1">
    <name type="scientific">Bacteroides ovatus</name>
    <dbReference type="NCBI Taxonomy" id="28116"/>
    <lineage>
        <taxon>Bacteria</taxon>
        <taxon>Pseudomonadati</taxon>
        <taxon>Bacteroidota</taxon>
        <taxon>Bacteroidia</taxon>
        <taxon>Bacteroidales</taxon>
        <taxon>Bacteroidaceae</taxon>
        <taxon>Bacteroides</taxon>
    </lineage>
</organism>
<evidence type="ECO:0000313" key="1">
    <source>
        <dbReference type="EMBL" id="KAA4013814.1"/>
    </source>
</evidence>
<dbReference type="AlphaFoldDB" id="A0A641RGN6"/>
<accession>A0A641RGN6</accession>
<dbReference type="EMBL" id="VWKO01000681">
    <property type="protein sequence ID" value="KAA4013814.1"/>
    <property type="molecule type" value="Genomic_DNA"/>
</dbReference>
<name>A0A641RGN6_BACOV</name>
<reference evidence="1" key="1">
    <citation type="journal article" date="2019" name="Nat. Med.">
        <title>A library of human gut bacterial isolates paired with longitudinal multiomics data enables mechanistic microbiome research.</title>
        <authorList>
            <person name="Poyet M."/>
            <person name="Groussin M."/>
            <person name="Gibbons S.M."/>
            <person name="Avila-Pacheco J."/>
            <person name="Jiang X."/>
            <person name="Kearney S.M."/>
            <person name="Perrotta A.R."/>
            <person name="Berdy B."/>
            <person name="Zhao S."/>
            <person name="Lieberman T.D."/>
            <person name="Swanson P.K."/>
            <person name="Smith M."/>
            <person name="Roesemann S."/>
            <person name="Alexander J.E."/>
            <person name="Rich S.A."/>
            <person name="Livny J."/>
            <person name="Vlamakis H."/>
            <person name="Clish C."/>
            <person name="Bullock K."/>
            <person name="Deik A."/>
            <person name="Scott J."/>
            <person name="Pierce K.A."/>
            <person name="Xavier R.J."/>
            <person name="Alm E.J."/>
        </authorList>
    </citation>
    <scope>NUCLEOTIDE SEQUENCE</scope>
    <source>
        <strain evidence="1">BIOML-A147</strain>
    </source>
</reference>